<evidence type="ECO:0000256" key="11">
    <source>
        <dbReference type="ARBA" id="ARBA00047944"/>
    </source>
</evidence>
<protein>
    <recommendedName>
        <fullName evidence="4 12">Ribosomal RNA small subunit methyltransferase E</fullName>
        <ecNumber evidence="3 12">2.1.1.193</ecNumber>
    </recommendedName>
</protein>
<dbReference type="SUPFAM" id="SSF88697">
    <property type="entry name" value="PUA domain-like"/>
    <property type="match status" value="1"/>
</dbReference>
<dbReference type="Pfam" id="PF04452">
    <property type="entry name" value="Methyltrans_RNA"/>
    <property type="match status" value="1"/>
</dbReference>
<evidence type="ECO:0000256" key="9">
    <source>
        <dbReference type="ARBA" id="ARBA00022691"/>
    </source>
</evidence>
<dbReference type="GO" id="GO:0005737">
    <property type="term" value="C:cytoplasm"/>
    <property type="evidence" value="ECO:0007669"/>
    <property type="project" value="UniProtKB-SubCell"/>
</dbReference>
<evidence type="ECO:0000256" key="7">
    <source>
        <dbReference type="ARBA" id="ARBA00022603"/>
    </source>
</evidence>
<dbReference type="SUPFAM" id="SSF75217">
    <property type="entry name" value="alpha/beta knot"/>
    <property type="match status" value="1"/>
</dbReference>
<dbReference type="InterPro" id="IPR029028">
    <property type="entry name" value="Alpha/beta_knot_MTases"/>
</dbReference>
<evidence type="ECO:0000256" key="6">
    <source>
        <dbReference type="ARBA" id="ARBA00022552"/>
    </source>
</evidence>
<keyword evidence="6 12" id="KW-0698">rRNA processing</keyword>
<comment type="function">
    <text evidence="10 12">Specifically methylates the N3 position of the uracil ring of uridine 1498 (m3U1498) in 16S rRNA. Acts on the fully assembled 30S ribosomal subunit.</text>
</comment>
<dbReference type="AlphaFoldDB" id="A0A1H8TQ24"/>
<dbReference type="NCBIfam" id="TIGR00046">
    <property type="entry name" value="RsmE family RNA methyltransferase"/>
    <property type="match status" value="1"/>
</dbReference>
<dbReference type="NCBIfam" id="NF008692">
    <property type="entry name" value="PRK11713.1-5"/>
    <property type="match status" value="1"/>
</dbReference>
<dbReference type="Gene3D" id="2.40.240.20">
    <property type="entry name" value="Hypothetical PUA domain-like, domain 1"/>
    <property type="match status" value="1"/>
</dbReference>
<dbReference type="PANTHER" id="PTHR30027:SF3">
    <property type="entry name" value="16S RRNA (URACIL(1498)-N(3))-METHYLTRANSFERASE"/>
    <property type="match status" value="1"/>
</dbReference>
<keyword evidence="8 12" id="KW-0808">Transferase</keyword>
<dbReference type="InterPro" id="IPR046886">
    <property type="entry name" value="RsmE_MTase_dom"/>
</dbReference>
<reference evidence="14 15" key="1">
    <citation type="submission" date="2016-10" db="EMBL/GenBank/DDBJ databases">
        <authorList>
            <person name="de Groot N.N."/>
        </authorList>
    </citation>
    <scope>NUCLEOTIDE SEQUENCE [LARGE SCALE GENOMIC DNA]</scope>
    <source>
        <strain evidence="14 15">CGMCC 1.6291</strain>
    </source>
</reference>
<evidence type="ECO:0000256" key="8">
    <source>
        <dbReference type="ARBA" id="ARBA00022679"/>
    </source>
</evidence>
<name>A0A1H8TQ24_9GAMM</name>
<evidence type="ECO:0000256" key="12">
    <source>
        <dbReference type="PIRNR" id="PIRNR015601"/>
    </source>
</evidence>
<keyword evidence="15" id="KW-1185">Reference proteome</keyword>
<evidence type="ECO:0000256" key="4">
    <source>
        <dbReference type="ARBA" id="ARBA00013673"/>
    </source>
</evidence>
<evidence type="ECO:0000256" key="10">
    <source>
        <dbReference type="ARBA" id="ARBA00025699"/>
    </source>
</evidence>
<dbReference type="Gene3D" id="3.40.1280.10">
    <property type="match status" value="1"/>
</dbReference>
<comment type="subcellular location">
    <subcellularLocation>
        <location evidence="1 12">Cytoplasm</location>
    </subcellularLocation>
</comment>
<evidence type="ECO:0000256" key="1">
    <source>
        <dbReference type="ARBA" id="ARBA00004496"/>
    </source>
</evidence>
<dbReference type="STRING" id="406100.SAMN04488052_104385"/>
<proteinExistence type="inferred from homology"/>
<dbReference type="GO" id="GO:0070042">
    <property type="term" value="F:rRNA (uridine-N3-)-methyltransferase activity"/>
    <property type="evidence" value="ECO:0007669"/>
    <property type="project" value="TreeGrafter"/>
</dbReference>
<keyword evidence="5 12" id="KW-0963">Cytoplasm</keyword>
<evidence type="ECO:0000313" key="14">
    <source>
        <dbReference type="EMBL" id="SEO93109.1"/>
    </source>
</evidence>
<dbReference type="EMBL" id="FOEG01000004">
    <property type="protein sequence ID" value="SEO93109.1"/>
    <property type="molecule type" value="Genomic_DNA"/>
</dbReference>
<organism evidence="14 15">
    <name type="scientific">Aquisalimonas asiatica</name>
    <dbReference type="NCBI Taxonomy" id="406100"/>
    <lineage>
        <taxon>Bacteria</taxon>
        <taxon>Pseudomonadati</taxon>
        <taxon>Pseudomonadota</taxon>
        <taxon>Gammaproteobacteria</taxon>
        <taxon>Chromatiales</taxon>
        <taxon>Ectothiorhodospiraceae</taxon>
        <taxon>Aquisalimonas</taxon>
    </lineage>
</organism>
<accession>A0A1H8TQ24</accession>
<feature type="domain" description="Ribosomal RNA small subunit methyltransferase E methyltransferase" evidence="13">
    <location>
        <begin position="74"/>
        <end position="236"/>
    </location>
</feature>
<dbReference type="OrthoDB" id="9815641at2"/>
<dbReference type="InterPro" id="IPR029026">
    <property type="entry name" value="tRNA_m1G_MTases_N"/>
</dbReference>
<evidence type="ECO:0000256" key="3">
    <source>
        <dbReference type="ARBA" id="ARBA00012328"/>
    </source>
</evidence>
<evidence type="ECO:0000259" key="13">
    <source>
        <dbReference type="Pfam" id="PF04452"/>
    </source>
</evidence>
<comment type="similarity">
    <text evidence="2 12">Belongs to the RNA methyltransferase RsmE family.</text>
</comment>
<dbReference type="CDD" id="cd18084">
    <property type="entry name" value="RsmE-like"/>
    <property type="match status" value="1"/>
</dbReference>
<dbReference type="InterPro" id="IPR015947">
    <property type="entry name" value="PUA-like_sf"/>
</dbReference>
<comment type="catalytic activity">
    <reaction evidence="11 12">
        <text>uridine(1498) in 16S rRNA + S-adenosyl-L-methionine = N(3)-methyluridine(1498) in 16S rRNA + S-adenosyl-L-homocysteine + H(+)</text>
        <dbReference type="Rhea" id="RHEA:42920"/>
        <dbReference type="Rhea" id="RHEA-COMP:10283"/>
        <dbReference type="Rhea" id="RHEA-COMP:10284"/>
        <dbReference type="ChEBI" id="CHEBI:15378"/>
        <dbReference type="ChEBI" id="CHEBI:57856"/>
        <dbReference type="ChEBI" id="CHEBI:59789"/>
        <dbReference type="ChEBI" id="CHEBI:65315"/>
        <dbReference type="ChEBI" id="CHEBI:74502"/>
        <dbReference type="EC" id="2.1.1.193"/>
    </reaction>
</comment>
<dbReference type="RefSeq" id="WP_091643935.1">
    <property type="nucleotide sequence ID" value="NZ_FOEG01000004.1"/>
</dbReference>
<dbReference type="InterPro" id="IPR006700">
    <property type="entry name" value="RsmE"/>
</dbReference>
<keyword evidence="9 12" id="KW-0949">S-adenosyl-L-methionine</keyword>
<dbReference type="PANTHER" id="PTHR30027">
    <property type="entry name" value="RIBOSOMAL RNA SMALL SUBUNIT METHYLTRANSFERASE E"/>
    <property type="match status" value="1"/>
</dbReference>
<evidence type="ECO:0000313" key="15">
    <source>
        <dbReference type="Proteomes" id="UP000199657"/>
    </source>
</evidence>
<dbReference type="GO" id="GO:0070475">
    <property type="term" value="P:rRNA base methylation"/>
    <property type="evidence" value="ECO:0007669"/>
    <property type="project" value="TreeGrafter"/>
</dbReference>
<dbReference type="EC" id="2.1.1.193" evidence="3 12"/>
<keyword evidence="7 12" id="KW-0489">Methyltransferase</keyword>
<sequence>MRVPRIHVAETLEEGRELLLEGAAANHLRVLRVRSGHPLVVFDGHGVSHDAELCTMERRRATVLLGARRDEPAESPLPTVLIQGVSKGDRMDWAIQKAVELGVTQIVPVLTARSVANTDTDRLRKKDAHWHGVMVSACEQCGRSVLPRLEPVQRLMDCWETLPGGMRLVLHPDNGQRLGELTAPGSEGCSLLVGPEGGLNEQELTAARGQGFAPVRLGPRVLRTETAGVAMLAALQALWGDLA</sequence>
<evidence type="ECO:0000256" key="2">
    <source>
        <dbReference type="ARBA" id="ARBA00005528"/>
    </source>
</evidence>
<evidence type="ECO:0000256" key="5">
    <source>
        <dbReference type="ARBA" id="ARBA00022490"/>
    </source>
</evidence>
<dbReference type="PIRSF" id="PIRSF015601">
    <property type="entry name" value="MTase_slr0722"/>
    <property type="match status" value="1"/>
</dbReference>
<dbReference type="Proteomes" id="UP000199657">
    <property type="component" value="Unassembled WGS sequence"/>
</dbReference>
<gene>
    <name evidence="14" type="ORF">SAMN04488052_104385</name>
</gene>